<keyword evidence="1" id="KW-0378">Hydrolase</keyword>
<protein>
    <submittedName>
        <fullName evidence="1">ATP-dependent DNA helicase</fullName>
    </submittedName>
</protein>
<name>A0ACC0U3G0_9AGAM</name>
<keyword evidence="1" id="KW-0347">Helicase</keyword>
<dbReference type="EMBL" id="JAGFNK010000190">
    <property type="protein sequence ID" value="KAI9460272.1"/>
    <property type="molecule type" value="Genomic_DNA"/>
</dbReference>
<keyword evidence="1" id="KW-0067">ATP-binding</keyword>
<evidence type="ECO:0000313" key="1">
    <source>
        <dbReference type="EMBL" id="KAI9460272.1"/>
    </source>
</evidence>
<reference evidence="1" key="1">
    <citation type="submission" date="2021-03" db="EMBL/GenBank/DDBJ databases">
        <title>Evolutionary priming and transition to the ectomycorrhizal habit in an iconic lineage of mushroom-forming fungi: is preadaptation a requirement?</title>
        <authorList>
            <consortium name="DOE Joint Genome Institute"/>
            <person name="Looney B.P."/>
            <person name="Miyauchi S."/>
            <person name="Morin E."/>
            <person name="Drula E."/>
            <person name="Courty P.E."/>
            <person name="Chicoki N."/>
            <person name="Fauchery L."/>
            <person name="Kohler A."/>
            <person name="Kuo A."/>
            <person name="LaButti K."/>
            <person name="Pangilinan J."/>
            <person name="Lipzen A."/>
            <person name="Riley R."/>
            <person name="Andreopoulos W."/>
            <person name="He G."/>
            <person name="Johnson J."/>
            <person name="Barry K.W."/>
            <person name="Grigoriev I.V."/>
            <person name="Nagy L."/>
            <person name="Hibbett D."/>
            <person name="Henrissat B."/>
            <person name="Matheny P.B."/>
            <person name="Labbe J."/>
            <person name="Martin A.F."/>
        </authorList>
    </citation>
    <scope>NUCLEOTIDE SEQUENCE</scope>
    <source>
        <strain evidence="1">BPL698</strain>
    </source>
</reference>
<proteinExistence type="predicted"/>
<evidence type="ECO:0000313" key="2">
    <source>
        <dbReference type="Proteomes" id="UP001207468"/>
    </source>
</evidence>
<dbReference type="Proteomes" id="UP001207468">
    <property type="component" value="Unassembled WGS sequence"/>
</dbReference>
<keyword evidence="2" id="KW-1185">Reference proteome</keyword>
<organism evidence="1 2">
    <name type="scientific">Russula earlei</name>
    <dbReference type="NCBI Taxonomy" id="71964"/>
    <lineage>
        <taxon>Eukaryota</taxon>
        <taxon>Fungi</taxon>
        <taxon>Dikarya</taxon>
        <taxon>Basidiomycota</taxon>
        <taxon>Agaricomycotina</taxon>
        <taxon>Agaricomycetes</taxon>
        <taxon>Russulales</taxon>
        <taxon>Russulaceae</taxon>
        <taxon>Russula</taxon>
    </lineage>
</organism>
<gene>
    <name evidence="1" type="ORF">F5148DRAFT_1276770</name>
</gene>
<sequence length="734" mass="82073">MPKTVTMFGFTEYKGKQKEIFEAAINGEDVLVVAPTGMGKSICFQVPAIVQEYGITIVISPLLEVARLRKYRVHVASWTSETPKAERNQIIDDLSTPCPINRLLYITPEKLCSPEFIKLLVPLHLRGELNRLVVDEAHCISEWGHDFREEYRRLGQIRQKFPDVPLMALTASATALVQEDIARILGMNSDRLLKFVHPFNRPNLFYEVRYHSSVDGMVQMNEVLNYIKGLHSRRGRPSTGIIYCRTRVTCDDLSNYLRGKGLNCRPYHKGVMPAILDQTLKEWEEGGNGKEGVDIVCATIAFGMGIDKSDVRYIIHYDLPKSFEGAFSTTSRDNRRSREDMLRVRRLVSMSHTRRQATAERNNEPPPSQRSTDSFSALVNFSENTDICRHISICRYFGETIDTQDTEVAQSYCENMCDVCKNPDKTRKRKEALSPAEAINSHAGYLQMVSPEDEDVYPVPQVRAARVPLEQQNSGSIHEKPDSKQARKPNVEEDAGALPCVNSTSTVLAPIGAKSDYVGPALLRSRHIGLKRSGSSEIPRNGSESFKKSKSEHSAPSGHGKRTAQFRVPFKVPFNTVSMDHQATSSNSGWTGDKADPLRGSDGAAEVSIDITEHANEALPSSPSLSDNEIDLDASFSQKIPVFLHSVGCDDGWDKLQLESPDDESRSVVLSSASRELEFSVHSMSVSRAGYATRSLRVLNSIERLASKEACSLEQVDDWDVMEVLRRSCLRLKE</sequence>
<comment type="caution">
    <text evidence="1">The sequence shown here is derived from an EMBL/GenBank/DDBJ whole genome shotgun (WGS) entry which is preliminary data.</text>
</comment>
<keyword evidence="1" id="KW-0547">Nucleotide-binding</keyword>
<accession>A0ACC0U3G0</accession>